<evidence type="ECO:0000256" key="1">
    <source>
        <dbReference type="ARBA" id="ARBA00010641"/>
    </source>
</evidence>
<reference evidence="6 7" key="1">
    <citation type="submission" date="2021-08" db="EMBL/GenBank/DDBJ databases">
        <authorList>
            <person name="Tuo L."/>
        </authorList>
    </citation>
    <scope>NUCLEOTIDE SEQUENCE [LARGE SCALE GENOMIC DNA]</scope>
    <source>
        <strain evidence="6 7">JCM 31229</strain>
    </source>
</reference>
<dbReference type="EMBL" id="JAINVV010000008">
    <property type="protein sequence ID" value="MBY8823811.1"/>
    <property type="molecule type" value="Genomic_DNA"/>
</dbReference>
<dbReference type="Pfam" id="PF08281">
    <property type="entry name" value="Sigma70_r4_2"/>
    <property type="match status" value="1"/>
</dbReference>
<evidence type="ECO:0000256" key="2">
    <source>
        <dbReference type="ARBA" id="ARBA00023015"/>
    </source>
</evidence>
<evidence type="ECO:0000313" key="6">
    <source>
        <dbReference type="EMBL" id="MBY8823811.1"/>
    </source>
</evidence>
<dbReference type="InterPro" id="IPR013249">
    <property type="entry name" value="RNA_pol_sigma70_r4_t2"/>
</dbReference>
<dbReference type="InterPro" id="IPR036388">
    <property type="entry name" value="WH-like_DNA-bd_sf"/>
</dbReference>
<dbReference type="NCBIfam" id="TIGR02937">
    <property type="entry name" value="sigma70-ECF"/>
    <property type="match status" value="1"/>
</dbReference>
<proteinExistence type="inferred from homology"/>
<evidence type="ECO:0000256" key="3">
    <source>
        <dbReference type="ARBA" id="ARBA00023082"/>
    </source>
</evidence>
<name>A0ABS7PR49_9SPHN</name>
<dbReference type="PANTHER" id="PTHR43133:SF63">
    <property type="entry name" value="RNA POLYMERASE SIGMA FACTOR FECI-RELATED"/>
    <property type="match status" value="1"/>
</dbReference>
<dbReference type="InterPro" id="IPR013325">
    <property type="entry name" value="RNA_pol_sigma_r2"/>
</dbReference>
<dbReference type="SUPFAM" id="SSF88659">
    <property type="entry name" value="Sigma3 and sigma4 domains of RNA polymerase sigma factors"/>
    <property type="match status" value="1"/>
</dbReference>
<dbReference type="PANTHER" id="PTHR43133">
    <property type="entry name" value="RNA POLYMERASE ECF-TYPE SIGMA FACTO"/>
    <property type="match status" value="1"/>
</dbReference>
<dbReference type="InterPro" id="IPR013324">
    <property type="entry name" value="RNA_pol_sigma_r3/r4-like"/>
</dbReference>
<keyword evidence="7" id="KW-1185">Reference proteome</keyword>
<dbReference type="Gene3D" id="1.10.1740.10">
    <property type="match status" value="1"/>
</dbReference>
<protein>
    <submittedName>
        <fullName evidence="6">RNA polymerase sigma factor</fullName>
    </submittedName>
</protein>
<comment type="caution">
    <text evidence="6">The sequence shown here is derived from an EMBL/GenBank/DDBJ whole genome shotgun (WGS) entry which is preliminary data.</text>
</comment>
<dbReference type="CDD" id="cd06171">
    <property type="entry name" value="Sigma70_r4"/>
    <property type="match status" value="1"/>
</dbReference>
<keyword evidence="2" id="KW-0805">Transcription regulation</keyword>
<dbReference type="RefSeq" id="WP_222990927.1">
    <property type="nucleotide sequence ID" value="NZ_JAINVV010000008.1"/>
</dbReference>
<keyword evidence="3" id="KW-0731">Sigma factor</keyword>
<organism evidence="6 7">
    <name type="scientific">Sphingomonas colocasiae</name>
    <dbReference type="NCBI Taxonomy" id="1848973"/>
    <lineage>
        <taxon>Bacteria</taxon>
        <taxon>Pseudomonadati</taxon>
        <taxon>Pseudomonadota</taxon>
        <taxon>Alphaproteobacteria</taxon>
        <taxon>Sphingomonadales</taxon>
        <taxon>Sphingomonadaceae</taxon>
        <taxon>Sphingomonas</taxon>
    </lineage>
</organism>
<sequence length="163" mass="18285">MADHGFRARLMQYLRARTRAGDDAEDIVQEAYTRLSAQPPERPIVDRERFLWRTALNLSASLGRHQRVRTTAHADRAVLDLLHPAAPPQDEVLAMRERLRLVEAAIADLPERTREIFIAVRVDGLTYSQAAAAFGISSSAVEKAMARAVAKLTMKVNRIDREA</sequence>
<gene>
    <name evidence="6" type="ORF">K7G82_16015</name>
</gene>
<dbReference type="Proteomes" id="UP000706039">
    <property type="component" value="Unassembled WGS sequence"/>
</dbReference>
<comment type="similarity">
    <text evidence="1">Belongs to the sigma-70 factor family. ECF subfamily.</text>
</comment>
<keyword evidence="4" id="KW-0804">Transcription</keyword>
<evidence type="ECO:0000256" key="4">
    <source>
        <dbReference type="ARBA" id="ARBA00023163"/>
    </source>
</evidence>
<dbReference type="SUPFAM" id="SSF88946">
    <property type="entry name" value="Sigma2 domain of RNA polymerase sigma factors"/>
    <property type="match status" value="1"/>
</dbReference>
<feature type="domain" description="RNA polymerase sigma factor 70 region 4 type 2" evidence="5">
    <location>
        <begin position="100"/>
        <end position="152"/>
    </location>
</feature>
<dbReference type="Gene3D" id="1.10.10.10">
    <property type="entry name" value="Winged helix-like DNA-binding domain superfamily/Winged helix DNA-binding domain"/>
    <property type="match status" value="1"/>
</dbReference>
<evidence type="ECO:0000313" key="7">
    <source>
        <dbReference type="Proteomes" id="UP000706039"/>
    </source>
</evidence>
<dbReference type="InterPro" id="IPR039425">
    <property type="entry name" value="RNA_pol_sigma-70-like"/>
</dbReference>
<accession>A0ABS7PR49</accession>
<evidence type="ECO:0000259" key="5">
    <source>
        <dbReference type="Pfam" id="PF08281"/>
    </source>
</evidence>
<dbReference type="InterPro" id="IPR014284">
    <property type="entry name" value="RNA_pol_sigma-70_dom"/>
</dbReference>